<reference evidence="1" key="1">
    <citation type="submission" date="2018-05" db="EMBL/GenBank/DDBJ databases">
        <authorList>
            <person name="Lanie J.A."/>
            <person name="Ng W.-L."/>
            <person name="Kazmierczak K.M."/>
            <person name="Andrzejewski T.M."/>
            <person name="Davidsen T.M."/>
            <person name="Wayne K.J."/>
            <person name="Tettelin H."/>
            <person name="Glass J.I."/>
            <person name="Rusch D."/>
            <person name="Podicherti R."/>
            <person name="Tsui H.-C.T."/>
            <person name="Winkler M.E."/>
        </authorList>
    </citation>
    <scope>NUCLEOTIDE SEQUENCE</scope>
</reference>
<gene>
    <name evidence="1" type="ORF">METZ01_LOCUS487734</name>
</gene>
<sequence length="99" mass="11351">VSDLHHPFQHLLYPDMELVAITSENYNYRTLFPPISIHSSHRQTLKNNLSSVLKSISRKVIGHYSVLDNSSESLRDKRHVELVGMKKAPIRGLLSEKQC</sequence>
<organism evidence="1">
    <name type="scientific">marine metagenome</name>
    <dbReference type="NCBI Taxonomy" id="408172"/>
    <lineage>
        <taxon>unclassified sequences</taxon>
        <taxon>metagenomes</taxon>
        <taxon>ecological metagenomes</taxon>
    </lineage>
</organism>
<feature type="non-terminal residue" evidence="1">
    <location>
        <position position="1"/>
    </location>
</feature>
<evidence type="ECO:0000313" key="1">
    <source>
        <dbReference type="EMBL" id="SVE34880.1"/>
    </source>
</evidence>
<dbReference type="EMBL" id="UINC01211116">
    <property type="protein sequence ID" value="SVE34880.1"/>
    <property type="molecule type" value="Genomic_DNA"/>
</dbReference>
<name>A0A383CS74_9ZZZZ</name>
<protein>
    <submittedName>
        <fullName evidence="1">Uncharacterized protein</fullName>
    </submittedName>
</protein>
<dbReference type="AlphaFoldDB" id="A0A383CS74"/>
<proteinExistence type="predicted"/>
<accession>A0A383CS74</accession>